<reference evidence="3" key="1">
    <citation type="submission" date="2019-12" db="EMBL/GenBank/DDBJ databases">
        <authorList>
            <person name="Cremers G."/>
        </authorList>
    </citation>
    <scope>NUCLEOTIDE SEQUENCE</scope>
    <source>
        <strain evidence="3">Mbul1</strain>
    </source>
</reference>
<evidence type="ECO:0000313" key="3">
    <source>
        <dbReference type="EMBL" id="CAA2100938.1"/>
    </source>
</evidence>
<feature type="region of interest" description="Disordered" evidence="1">
    <location>
        <begin position="22"/>
        <end position="52"/>
    </location>
</feature>
<evidence type="ECO:0000256" key="1">
    <source>
        <dbReference type="SAM" id="MobiDB-lite"/>
    </source>
</evidence>
<feature type="signal peptide" evidence="2">
    <location>
        <begin position="1"/>
        <end position="21"/>
    </location>
</feature>
<feature type="chain" id="PRO_5025338488" evidence="2">
    <location>
        <begin position="22"/>
        <end position="87"/>
    </location>
</feature>
<organism evidence="3">
    <name type="scientific">Methylobacterium bullatum</name>
    <dbReference type="NCBI Taxonomy" id="570505"/>
    <lineage>
        <taxon>Bacteria</taxon>
        <taxon>Pseudomonadati</taxon>
        <taxon>Pseudomonadota</taxon>
        <taxon>Alphaproteobacteria</taxon>
        <taxon>Hyphomicrobiales</taxon>
        <taxon>Methylobacteriaceae</taxon>
        <taxon>Methylobacterium</taxon>
    </lineage>
</organism>
<dbReference type="EMBL" id="LR743504">
    <property type="protein sequence ID" value="CAA2100938.1"/>
    <property type="molecule type" value="Genomic_DNA"/>
</dbReference>
<protein>
    <submittedName>
        <fullName evidence="3">Uncharacterized protein</fullName>
    </submittedName>
</protein>
<dbReference type="AlphaFoldDB" id="A0A679IXA5"/>
<sequence length="87" mass="9361">MTRFLAASVCLGLLVTMPVQAQPSTTAQQPPPKRMTTAMGVTKPPTSTFNRASTEGDMLKAQKVSAARDKAWDRKMRTTMGSICLGC</sequence>
<evidence type="ECO:0000256" key="2">
    <source>
        <dbReference type="SAM" id="SignalP"/>
    </source>
</evidence>
<accession>A0A679IXA5</accession>
<proteinExistence type="predicted"/>
<keyword evidence="2" id="KW-0732">Signal</keyword>
<name>A0A679IXA5_9HYPH</name>
<gene>
    <name evidence="3" type="ORF">MBUL_00924</name>
</gene>